<dbReference type="Proteomes" id="UP000256971">
    <property type="component" value="Chromosome"/>
</dbReference>
<dbReference type="PANTHER" id="PTHR15394">
    <property type="entry name" value="SERINE HYDROLASE RBBP9"/>
    <property type="match status" value="1"/>
</dbReference>
<evidence type="ECO:0000313" key="2">
    <source>
        <dbReference type="Proteomes" id="UP000256971"/>
    </source>
</evidence>
<dbReference type="EMBL" id="CP031555">
    <property type="protein sequence ID" value="AXO13163.1"/>
    <property type="molecule type" value="Genomic_DNA"/>
</dbReference>
<proteinExistence type="predicted"/>
<dbReference type="Gene3D" id="3.40.50.1820">
    <property type="entry name" value="alpha/beta hydrolase"/>
    <property type="match status" value="1"/>
</dbReference>
<dbReference type="GO" id="GO:0016787">
    <property type="term" value="F:hydrolase activity"/>
    <property type="evidence" value="ECO:0007669"/>
    <property type="project" value="UniProtKB-KW"/>
</dbReference>
<reference evidence="1 2" key="1">
    <citation type="submission" date="2018-08" db="EMBL/GenBank/DDBJ databases">
        <title>Complete genome sequence of type strain Thalassospira indica MCCC 1A01103T, isolated from isolated from deep seawater of the Indian Ocean.</title>
        <authorList>
            <person name="Liu Y."/>
        </authorList>
    </citation>
    <scope>NUCLEOTIDE SEQUENCE [LARGE SCALE GENOMIC DNA]</scope>
    <source>
        <strain evidence="1 2">PB8BT</strain>
    </source>
</reference>
<keyword evidence="1" id="KW-0378">Hydrolase</keyword>
<gene>
    <name evidence="1" type="ORF">DY252_02010</name>
</gene>
<organism evidence="1 2">
    <name type="scientific">Thalassospira indica</name>
    <dbReference type="NCBI Taxonomy" id="1891279"/>
    <lineage>
        <taxon>Bacteria</taxon>
        <taxon>Pseudomonadati</taxon>
        <taxon>Pseudomonadota</taxon>
        <taxon>Alphaproteobacteria</taxon>
        <taxon>Rhodospirillales</taxon>
        <taxon>Thalassospiraceae</taxon>
        <taxon>Thalassospira</taxon>
    </lineage>
</organism>
<accession>A0ABN5NGZ9</accession>
<protein>
    <submittedName>
        <fullName evidence="1">Serine hydrolase family protein</fullName>
    </submittedName>
</protein>
<name>A0ABN5NGZ9_9PROT</name>
<dbReference type="SUPFAM" id="SSF53474">
    <property type="entry name" value="alpha/beta-Hydrolases"/>
    <property type="match status" value="1"/>
</dbReference>
<dbReference type="Pfam" id="PF06821">
    <property type="entry name" value="Ser_hydrolase"/>
    <property type="match status" value="1"/>
</dbReference>
<dbReference type="RefSeq" id="WP_064787865.1">
    <property type="nucleotide sequence ID" value="NZ_CP031555.1"/>
</dbReference>
<dbReference type="PANTHER" id="PTHR15394:SF3">
    <property type="entry name" value="SERINE HYDROLASE RBBP9"/>
    <property type="match status" value="1"/>
</dbReference>
<sequence length="190" mass="20784">MAVLRDLVFIHSAGPQGGNNGSTGLISRLEEALGDKFHIIAPLMPDPERPDIDGWLAEIAKTVSQARSGAVLMGHSLGGSSILQYLARNPEIWRDSNRFAAVFSIAAPFWGLEDWEVTDFSLTEDEQAVLAGCRPMHFCHSKDDKIVGFAHCETYLQHFPQADQIALNDAGHALSDGDIIALIEKVRIYA</sequence>
<dbReference type="InterPro" id="IPR029058">
    <property type="entry name" value="AB_hydrolase_fold"/>
</dbReference>
<evidence type="ECO:0000313" key="1">
    <source>
        <dbReference type="EMBL" id="AXO13163.1"/>
    </source>
</evidence>
<dbReference type="InterPro" id="IPR010662">
    <property type="entry name" value="RBBP9/YdeN"/>
</dbReference>
<keyword evidence="2" id="KW-1185">Reference proteome</keyword>